<feature type="binding site" evidence="6">
    <location>
        <position position="124"/>
    </location>
    <ligand>
        <name>hydrogencarbonate</name>
        <dbReference type="ChEBI" id="CHEBI:17544"/>
        <label>1</label>
    </ligand>
</feature>
<keyword evidence="2" id="KW-0964">Secreted</keyword>
<feature type="binding site" evidence="6">
    <location>
        <position position="459"/>
    </location>
    <ligand>
        <name>hydrogencarbonate</name>
        <dbReference type="ChEBI" id="CHEBI:17544"/>
        <label>1</label>
    </ligand>
</feature>
<feature type="domain" description="Transferrin-like" evidence="9">
    <location>
        <begin position="350"/>
        <end position="686"/>
    </location>
</feature>
<feature type="binding site" evidence="6">
    <location>
        <position position="463"/>
    </location>
    <ligand>
        <name>hydrogencarbonate</name>
        <dbReference type="ChEBI" id="CHEBI:17544"/>
        <label>1</label>
    </ligand>
</feature>
<dbReference type="PANTHER" id="PTHR11485">
    <property type="entry name" value="TRANSFERRIN"/>
    <property type="match status" value="1"/>
</dbReference>
<feature type="disulfide bond" evidence="8">
    <location>
        <begin position="161"/>
        <end position="187"/>
    </location>
</feature>
<feature type="disulfide bond" evidence="8">
    <location>
        <begin position="29"/>
        <end position="42"/>
    </location>
</feature>
<feature type="disulfide bond" evidence="8">
    <location>
        <begin position="242"/>
        <end position="256"/>
    </location>
</feature>
<feature type="disulfide bond" evidence="8">
    <location>
        <begin position="457"/>
        <end position="551"/>
    </location>
</feature>
<feature type="binding site" evidence="7">
    <location>
        <position position="405"/>
    </location>
    <ligand>
        <name>Fe(3+)</name>
        <dbReference type="ChEBI" id="CHEBI:29034"/>
        <label>1</label>
    </ligand>
</feature>
<feature type="disulfide bond" evidence="8">
    <location>
        <begin position="521"/>
        <end position="534"/>
    </location>
</feature>
<feature type="domain" description="Transferrin-like" evidence="9">
    <location>
        <begin position="17"/>
        <end position="341"/>
    </location>
</feature>
<feature type="binding site" evidence="7">
    <location>
        <position position="614"/>
    </location>
    <ligand>
        <name>Fe(3+)</name>
        <dbReference type="ChEBI" id="CHEBI:29034"/>
        <label>1</label>
    </ligand>
</feature>
<evidence type="ECO:0000313" key="11">
    <source>
        <dbReference type="Proteomes" id="UP001497382"/>
    </source>
</evidence>
<dbReference type="PROSITE" id="PS00206">
    <property type="entry name" value="TRANSFERRIN_LIKE_2"/>
    <property type="match status" value="1"/>
</dbReference>
<feature type="disulfide bond" evidence="8">
    <location>
        <begin position="118"/>
        <end position="208"/>
    </location>
</feature>
<keyword evidence="5 7" id="KW-0408">Iron</keyword>
<feature type="binding site" evidence="7">
    <location>
        <position position="433"/>
    </location>
    <ligand>
        <name>Fe(3+)</name>
        <dbReference type="ChEBI" id="CHEBI:29034"/>
        <label>1</label>
    </ligand>
</feature>
<name>A0AAV2ABV3_9ARAC</name>
<dbReference type="GO" id="GO:0005615">
    <property type="term" value="C:extracellular space"/>
    <property type="evidence" value="ECO:0007669"/>
    <property type="project" value="InterPro"/>
</dbReference>
<dbReference type="CDD" id="cd13529">
    <property type="entry name" value="PBP2_transferrin"/>
    <property type="match status" value="2"/>
</dbReference>
<dbReference type="AlphaFoldDB" id="A0AAV2ABV3"/>
<dbReference type="FunFam" id="3.40.190.10:FF:000095">
    <property type="entry name" value="Lactotransferrin"/>
    <property type="match status" value="1"/>
</dbReference>
<keyword evidence="11" id="KW-1185">Reference proteome</keyword>
<feature type="binding site" evidence="7">
    <location>
        <position position="202"/>
    </location>
    <ligand>
        <name>Fe(3+)</name>
        <dbReference type="ChEBI" id="CHEBI:29034"/>
        <label>1</label>
    </ligand>
</feature>
<feature type="disulfide bond" evidence="8">
    <location>
        <begin position="363"/>
        <end position="381"/>
    </location>
</feature>
<evidence type="ECO:0000256" key="3">
    <source>
        <dbReference type="ARBA" id="ARBA00022737"/>
    </source>
</evidence>
<proteinExistence type="inferred from homology"/>
<protein>
    <recommendedName>
        <fullName evidence="9">Transferrin-like domain-containing protein</fullName>
    </recommendedName>
</protein>
<evidence type="ECO:0000256" key="4">
    <source>
        <dbReference type="ARBA" id="ARBA00023157"/>
    </source>
</evidence>
<comment type="subcellular location">
    <subcellularLocation>
        <location evidence="1">Secreted</location>
    </subcellularLocation>
</comment>
<dbReference type="Gene3D" id="3.40.190.10">
    <property type="entry name" value="Periplasmic binding protein-like II"/>
    <property type="match status" value="4"/>
</dbReference>
<dbReference type="PIRSF" id="PIRSF002549">
    <property type="entry name" value="Transferrin"/>
    <property type="match status" value="1"/>
</dbReference>
<dbReference type="Pfam" id="PF00405">
    <property type="entry name" value="Transferrin"/>
    <property type="match status" value="2"/>
</dbReference>
<comment type="caution">
    <text evidence="10">The sequence shown here is derived from an EMBL/GenBank/DDBJ whole genome shotgun (WGS) entry which is preliminary data.</text>
</comment>
<feature type="disulfide bond" evidence="8">
    <location>
        <begin position="20"/>
        <end position="51"/>
    </location>
</feature>
<dbReference type="InterPro" id="IPR001156">
    <property type="entry name" value="Transferrin-like_dom"/>
</dbReference>
<evidence type="ECO:0000259" key="9">
    <source>
        <dbReference type="PROSITE" id="PS51408"/>
    </source>
</evidence>
<keyword evidence="4 8" id="KW-1015">Disulfide bond</keyword>
<feature type="disulfide bond" evidence="8">
    <location>
        <begin position="501"/>
        <end position="524"/>
    </location>
</feature>
<reference evidence="10 11" key="1">
    <citation type="submission" date="2024-04" db="EMBL/GenBank/DDBJ databases">
        <authorList>
            <person name="Rising A."/>
            <person name="Reimegard J."/>
            <person name="Sonavane S."/>
            <person name="Akerstrom W."/>
            <person name="Nylinder S."/>
            <person name="Hedman E."/>
            <person name="Kallberg Y."/>
        </authorList>
    </citation>
    <scope>NUCLEOTIDE SEQUENCE [LARGE SCALE GENOMIC DNA]</scope>
</reference>
<dbReference type="GO" id="GO:0005769">
    <property type="term" value="C:early endosome"/>
    <property type="evidence" value="ECO:0007669"/>
    <property type="project" value="TreeGrafter"/>
</dbReference>
<evidence type="ECO:0000256" key="8">
    <source>
        <dbReference type="PIRSR" id="PIRSR002549-4"/>
    </source>
</evidence>
<organism evidence="10 11">
    <name type="scientific">Larinioides sclopetarius</name>
    <dbReference type="NCBI Taxonomy" id="280406"/>
    <lineage>
        <taxon>Eukaryota</taxon>
        <taxon>Metazoa</taxon>
        <taxon>Ecdysozoa</taxon>
        <taxon>Arthropoda</taxon>
        <taxon>Chelicerata</taxon>
        <taxon>Arachnida</taxon>
        <taxon>Araneae</taxon>
        <taxon>Araneomorphae</taxon>
        <taxon>Entelegynae</taxon>
        <taxon>Araneoidea</taxon>
        <taxon>Araneidae</taxon>
        <taxon>Larinioides</taxon>
    </lineage>
</organism>
<gene>
    <name evidence="10" type="ORF">LARSCL_LOCUS11586</name>
</gene>
<dbReference type="GO" id="GO:0046872">
    <property type="term" value="F:metal ion binding"/>
    <property type="evidence" value="ECO:0007669"/>
    <property type="project" value="UniProtKB-KW"/>
</dbReference>
<evidence type="ECO:0000256" key="7">
    <source>
        <dbReference type="PIRSR" id="PIRSR002549-3"/>
    </source>
</evidence>
<feature type="binding site" evidence="7">
    <location>
        <position position="66"/>
    </location>
    <ligand>
        <name>Fe(3+)</name>
        <dbReference type="ChEBI" id="CHEBI:29034"/>
        <label>1</label>
    </ligand>
</feature>
<dbReference type="EMBL" id="CAXIEN010000145">
    <property type="protein sequence ID" value="CAL1281476.1"/>
    <property type="molecule type" value="Genomic_DNA"/>
</dbReference>
<evidence type="ECO:0000256" key="1">
    <source>
        <dbReference type="ARBA" id="ARBA00004613"/>
    </source>
</evidence>
<keyword evidence="3" id="KW-0677">Repeat</keyword>
<dbReference type="GO" id="GO:0005886">
    <property type="term" value="C:plasma membrane"/>
    <property type="evidence" value="ECO:0007669"/>
    <property type="project" value="TreeGrafter"/>
</dbReference>
<sequence length="698" mass="75865">MLWILVGIFSVAQATPIRICVPEPLSTSCGQMEQDVSGTFKCVVAPDVLGCLQKIHQGDADTANVDPSALYLGGKFYDLRPVATELVDGESFRYQGIALVRKESDIQTVEDLKNRASCHTGLGRTVGWQIPVGRLLSANVMPADCEVGELGAVSNFFSGSCLPGNWSSDPEVERRLKTKYSNLCSRCKNPLTCAADDAYAGYEGVMNCLSDGAADVAFTKIPALKEYLEKHPEFGDKAELLCFEGGRKSLQDENPCVWGVRPTNAFVARSNDADGIERIETTLLETQTRFSVPRSRYPDWYHKVFLSHPKVTGLRKTEEGRNTHVSYLGDFIHAIRKPRRGCEGNKNIVASVCVTSPEEKSKCEDYSKAAEAKGLWPDIDCVMGASKAACMVTVQEDNAQLLVLDGGDAYKAGKYHELQPIASELYNGSDATYYAVAVLRSASDVTKMSDLRGLRSCHTGMGRTAGWVMPVGTLLSDGLLSPGSGCHQAEAVADFFTAGSCVPGANDTKSNPGRIRSEDLCKHCVGDDQGEHKCARDSKERFSGYAGAFRCLAEGHGDVAFVKHKTVPDYTDGHGKEPWTKDLLSSDFILLCDGGGTESVFNYQRCNLGKVPSHQVVTCGSLSETRRLSLARLLADSSKQFSNSSNLYRLFGKGEKPDLLFKDSATGLKVTPLDSTYEQVLGERFLEASRAADPRNCA</sequence>
<dbReference type="InterPro" id="IPR016357">
    <property type="entry name" value="Transferrin"/>
</dbReference>
<dbReference type="PRINTS" id="PR00422">
    <property type="entry name" value="TRANSFERRIN"/>
</dbReference>
<evidence type="ECO:0000256" key="6">
    <source>
        <dbReference type="PIRSR" id="PIRSR002549-2"/>
    </source>
</evidence>
<dbReference type="SUPFAM" id="SSF53850">
    <property type="entry name" value="Periplasmic binding protein-like II"/>
    <property type="match status" value="2"/>
</dbReference>
<keyword evidence="5" id="KW-0406">Ion transport</keyword>
<feature type="binding site" evidence="6">
    <location>
        <position position="120"/>
    </location>
    <ligand>
        <name>hydrogencarbonate</name>
        <dbReference type="ChEBI" id="CHEBI:17544"/>
        <label>1</label>
    </ligand>
</feature>
<feature type="disulfide bond" evidence="8">
    <location>
        <begin position="353"/>
        <end position="390"/>
    </location>
</feature>
<keyword evidence="5 7" id="KW-0479">Metal-binding</keyword>
<dbReference type="PANTHER" id="PTHR11485:SF57">
    <property type="entry name" value="TRANSFERRIN"/>
    <property type="match status" value="1"/>
</dbReference>
<feature type="binding site" evidence="7">
    <location>
        <position position="94"/>
    </location>
    <ligand>
        <name>Fe(3+)</name>
        <dbReference type="ChEBI" id="CHEBI:29034"/>
        <label>1</label>
    </ligand>
</feature>
<evidence type="ECO:0000256" key="2">
    <source>
        <dbReference type="ARBA" id="ARBA00022525"/>
    </source>
</evidence>
<feature type="binding site" evidence="6">
    <location>
        <position position="466"/>
    </location>
    <ligand>
        <name>hydrogencarbonate</name>
        <dbReference type="ChEBI" id="CHEBI:17544"/>
        <label>1</label>
    </ligand>
</feature>
<accession>A0AAV2ABV3</accession>
<keyword evidence="5" id="KW-0410">Iron transport</keyword>
<dbReference type="GO" id="GO:0055037">
    <property type="term" value="C:recycling endosome"/>
    <property type="evidence" value="ECO:0007669"/>
    <property type="project" value="TreeGrafter"/>
</dbReference>
<comment type="similarity">
    <text evidence="5">Belongs to the transferrin family.</text>
</comment>
<evidence type="ECO:0000313" key="10">
    <source>
        <dbReference type="EMBL" id="CAL1281476.1"/>
    </source>
</evidence>
<feature type="binding site" evidence="7">
    <location>
        <position position="545"/>
    </location>
    <ligand>
        <name>Fe(3+)</name>
        <dbReference type="ChEBI" id="CHEBI:29034"/>
        <label>2</label>
    </ligand>
</feature>
<dbReference type="Proteomes" id="UP001497382">
    <property type="component" value="Unassembled WGS sequence"/>
</dbReference>
<dbReference type="SMART" id="SM00094">
    <property type="entry name" value="TR_FER"/>
    <property type="match status" value="2"/>
</dbReference>
<evidence type="ECO:0000256" key="5">
    <source>
        <dbReference type="PIRNR" id="PIRNR002549"/>
    </source>
</evidence>
<dbReference type="InterPro" id="IPR018195">
    <property type="entry name" value="Transferrin_Fe_BS"/>
</dbReference>
<dbReference type="PROSITE" id="PS51408">
    <property type="entry name" value="TRANSFERRIN_LIKE_4"/>
    <property type="match status" value="2"/>
</dbReference>
<feature type="binding site" evidence="6">
    <location>
        <position position="127"/>
    </location>
    <ligand>
        <name>hydrogencarbonate</name>
        <dbReference type="ChEBI" id="CHEBI:17544"/>
        <label>1</label>
    </ligand>
</feature>
<feature type="disulfide bond" evidence="8">
    <location>
        <begin position="592"/>
        <end position="606"/>
    </location>
</feature>
<keyword evidence="5" id="KW-0813">Transport</keyword>
<feature type="binding site" evidence="6">
    <location>
        <position position="465"/>
    </location>
    <ligand>
        <name>hydrogencarbonate</name>
        <dbReference type="ChEBI" id="CHEBI:17544"/>
        <label>1</label>
    </ligand>
</feature>
<dbReference type="GO" id="GO:0006826">
    <property type="term" value="P:iron ion transport"/>
    <property type="evidence" value="ECO:0007669"/>
    <property type="project" value="UniProtKB-KW"/>
</dbReference>